<evidence type="ECO:0000256" key="3">
    <source>
        <dbReference type="SAM" id="Phobius"/>
    </source>
</evidence>
<dbReference type="Proteomes" id="UP000284751">
    <property type="component" value="Unassembled WGS sequence"/>
</dbReference>
<accession>A0A412ATG6</accession>
<reference evidence="5 6" key="1">
    <citation type="submission" date="2018-08" db="EMBL/GenBank/DDBJ databases">
        <title>A genome reference for cultivated species of the human gut microbiota.</title>
        <authorList>
            <person name="Zou Y."/>
            <person name="Xue W."/>
            <person name="Luo G."/>
        </authorList>
    </citation>
    <scope>NUCLEOTIDE SEQUENCE [LARGE SCALE GENOMIC DNA]</scope>
    <source>
        <strain evidence="5 6">AF28-26</strain>
    </source>
</reference>
<comment type="similarity">
    <text evidence="1">Belongs to the LytR/CpsA/Psr (LCP) family.</text>
</comment>
<dbReference type="InterPro" id="IPR004474">
    <property type="entry name" value="LytR_CpsA_psr"/>
</dbReference>
<organism evidence="5 6">
    <name type="scientific">[Clostridium] leptum</name>
    <dbReference type="NCBI Taxonomy" id="1535"/>
    <lineage>
        <taxon>Bacteria</taxon>
        <taxon>Bacillati</taxon>
        <taxon>Bacillota</taxon>
        <taxon>Clostridia</taxon>
        <taxon>Eubacteriales</taxon>
        <taxon>Oscillospiraceae</taxon>
        <taxon>Oscillospiraceae incertae sedis</taxon>
    </lineage>
</organism>
<dbReference type="InterPro" id="IPR050922">
    <property type="entry name" value="LytR/CpsA/Psr_CW_biosynth"/>
</dbReference>
<dbReference type="NCBIfam" id="TIGR00350">
    <property type="entry name" value="lytR_cpsA_psr"/>
    <property type="match status" value="1"/>
</dbReference>
<evidence type="ECO:0000313" key="6">
    <source>
        <dbReference type="Proteomes" id="UP000284751"/>
    </source>
</evidence>
<keyword evidence="3" id="KW-0472">Membrane</keyword>
<evidence type="ECO:0000313" key="5">
    <source>
        <dbReference type="EMBL" id="RGQ34399.1"/>
    </source>
</evidence>
<gene>
    <name evidence="5" type="ORF">DWY99_13555</name>
</gene>
<name>A0A412ATG6_9FIRM</name>
<feature type="region of interest" description="Disordered" evidence="2">
    <location>
        <begin position="1"/>
        <end position="38"/>
    </location>
</feature>
<evidence type="ECO:0000259" key="4">
    <source>
        <dbReference type="Pfam" id="PF03816"/>
    </source>
</evidence>
<dbReference type="Pfam" id="PF03816">
    <property type="entry name" value="LytR_cpsA_psr"/>
    <property type="match status" value="1"/>
</dbReference>
<evidence type="ECO:0000256" key="1">
    <source>
        <dbReference type="ARBA" id="ARBA00006068"/>
    </source>
</evidence>
<dbReference type="EMBL" id="QRTC01000082">
    <property type="protein sequence ID" value="RGQ34399.1"/>
    <property type="molecule type" value="Genomic_DNA"/>
</dbReference>
<keyword evidence="3" id="KW-1133">Transmembrane helix</keyword>
<proteinExistence type="inferred from homology"/>
<feature type="compositionally biased region" description="Polar residues" evidence="2">
    <location>
        <begin position="16"/>
        <end position="34"/>
    </location>
</feature>
<comment type="caution">
    <text evidence="5">The sequence shown here is derived from an EMBL/GenBank/DDBJ whole genome shotgun (WGS) entry which is preliminary data.</text>
</comment>
<dbReference type="AlphaFoldDB" id="A0A412ATG6"/>
<dbReference type="Gene3D" id="3.40.630.190">
    <property type="entry name" value="LCP protein"/>
    <property type="match status" value="1"/>
</dbReference>
<feature type="domain" description="Cell envelope-related transcriptional attenuator" evidence="4">
    <location>
        <begin position="126"/>
        <end position="279"/>
    </location>
</feature>
<dbReference type="PANTHER" id="PTHR33392:SF6">
    <property type="entry name" value="POLYISOPRENYL-TEICHOIC ACID--PEPTIDOGLYCAN TEICHOIC ACID TRANSFERASE TAGU"/>
    <property type="match status" value="1"/>
</dbReference>
<protein>
    <submittedName>
        <fullName evidence="5">LytR family transcriptional regulator</fullName>
    </submittedName>
</protein>
<feature type="transmembrane region" description="Helical" evidence="3">
    <location>
        <begin position="52"/>
        <end position="74"/>
    </location>
</feature>
<sequence length="365" mass="40814">MKKQDRYTGHRYAKPNRSSENDIYSNSDSTARTTGNRKYKKRKKKWSVKKKIIVTLCIILGIILMIVGVVFAYIKASLSQLGRVPLPEAPETLGISSETTEKYKDLDVTNIALFGVDSREDNDIGRSDALMILSIDRVHNKIKLTSIARDTYVTVDGYGQTKINHAYAYEGPELAIKTINENFDMNIQDFVTVNFSQLAEIIDYLGGINIAVTEEERQVSNRLIQELGVQCDPITESGESVHLTGDQAVIFARNRDTGGDSERTGRQRKVLSAMFDQAKEIDVTQYPGLINMVLSQSVTSLSDNDMLGIGTWAVTSGATMEQLSLPNENCNASGEMIDDVWYYVYDLDLATDLLHDFIYEENSAD</sequence>
<keyword evidence="3" id="KW-0812">Transmembrane</keyword>
<dbReference type="PANTHER" id="PTHR33392">
    <property type="entry name" value="POLYISOPRENYL-TEICHOIC ACID--PEPTIDOGLYCAN TEICHOIC ACID TRANSFERASE TAGU"/>
    <property type="match status" value="1"/>
</dbReference>
<evidence type="ECO:0000256" key="2">
    <source>
        <dbReference type="SAM" id="MobiDB-lite"/>
    </source>
</evidence>